<evidence type="ECO:0000259" key="5">
    <source>
        <dbReference type="Pfam" id="PF03668"/>
    </source>
</evidence>
<dbReference type="InterPro" id="IPR005337">
    <property type="entry name" value="RapZ-like"/>
</dbReference>
<dbReference type="SUPFAM" id="SSF52540">
    <property type="entry name" value="P-loop containing nucleoside triphosphate hydrolases"/>
    <property type="match status" value="1"/>
</dbReference>
<gene>
    <name evidence="7" type="ORF">ISO4_00535</name>
</gene>
<keyword evidence="2 4" id="KW-0067">ATP-binding</keyword>
<evidence type="ECO:0000313" key="8">
    <source>
        <dbReference type="Proteomes" id="UP000644441"/>
    </source>
</evidence>
<dbReference type="PIRSF" id="PIRSF005052">
    <property type="entry name" value="P-loopkin"/>
    <property type="match status" value="1"/>
</dbReference>
<feature type="binding site" evidence="4">
    <location>
        <begin position="59"/>
        <end position="62"/>
    </location>
    <ligand>
        <name>GTP</name>
        <dbReference type="ChEBI" id="CHEBI:37565"/>
    </ligand>
</feature>
<dbReference type="InterPro" id="IPR053930">
    <property type="entry name" value="RapZ-like_N"/>
</dbReference>
<dbReference type="Proteomes" id="UP000644441">
    <property type="component" value="Unassembled WGS sequence"/>
</dbReference>
<comment type="caution">
    <text evidence="7">The sequence shown here is derived from an EMBL/GenBank/DDBJ whole genome shotgun (WGS) entry which is preliminary data.</text>
</comment>
<dbReference type="Pfam" id="PF03668">
    <property type="entry name" value="RapZ-like_N"/>
    <property type="match status" value="1"/>
</dbReference>
<evidence type="ECO:0000259" key="6">
    <source>
        <dbReference type="Pfam" id="PF22740"/>
    </source>
</evidence>
<keyword evidence="8" id="KW-1185">Reference proteome</keyword>
<dbReference type="InterPro" id="IPR027417">
    <property type="entry name" value="P-loop_NTPase"/>
</dbReference>
<accession>A0ABS0ACS4</accession>
<dbReference type="Pfam" id="PF22740">
    <property type="entry name" value="PapZ_C"/>
    <property type="match status" value="1"/>
</dbReference>
<keyword evidence="1 4" id="KW-0547">Nucleotide-binding</keyword>
<dbReference type="PANTHER" id="PTHR30448">
    <property type="entry name" value="RNASE ADAPTER PROTEIN RAPZ"/>
    <property type="match status" value="1"/>
</dbReference>
<dbReference type="InterPro" id="IPR053931">
    <property type="entry name" value="RapZ_C"/>
</dbReference>
<keyword evidence="3 4" id="KW-0342">GTP-binding</keyword>
<organism evidence="7 8">
    <name type="scientific">Alloalcanivorax venustensis ISO4</name>
    <dbReference type="NCBI Taxonomy" id="1177184"/>
    <lineage>
        <taxon>Bacteria</taxon>
        <taxon>Pseudomonadati</taxon>
        <taxon>Pseudomonadota</taxon>
        <taxon>Gammaproteobacteria</taxon>
        <taxon>Oceanospirillales</taxon>
        <taxon>Alcanivoracaceae</taxon>
        <taxon>Alloalcanivorax</taxon>
    </lineage>
</organism>
<reference evidence="7 8" key="1">
    <citation type="submission" date="2012-09" db="EMBL/GenBank/DDBJ databases">
        <title>Genome Sequence of alkane-degrading Bacterium Alcanivorax venustensis ISO4.</title>
        <authorList>
            <person name="Lai Q."/>
            <person name="Shao Z."/>
        </authorList>
    </citation>
    <scope>NUCLEOTIDE SEQUENCE [LARGE SCALE GENOMIC DNA]</scope>
    <source>
        <strain evidence="7 8">ISO4</strain>
    </source>
</reference>
<evidence type="ECO:0000256" key="1">
    <source>
        <dbReference type="ARBA" id="ARBA00022741"/>
    </source>
</evidence>
<dbReference type="NCBIfam" id="NF003828">
    <property type="entry name" value="PRK05416.1"/>
    <property type="match status" value="1"/>
</dbReference>
<proteinExistence type="inferred from homology"/>
<protein>
    <submittedName>
        <fullName evidence="7">GlmZ(SRNA)-inactivating NTPase</fullName>
    </submittedName>
</protein>
<feature type="binding site" evidence="4">
    <location>
        <begin position="8"/>
        <end position="15"/>
    </location>
    <ligand>
        <name>ATP</name>
        <dbReference type="ChEBI" id="CHEBI:30616"/>
    </ligand>
</feature>
<evidence type="ECO:0000256" key="4">
    <source>
        <dbReference type="HAMAP-Rule" id="MF_00636"/>
    </source>
</evidence>
<dbReference type="Gene3D" id="3.40.50.300">
    <property type="entry name" value="P-loop containing nucleotide triphosphate hydrolases"/>
    <property type="match status" value="1"/>
</dbReference>
<dbReference type="GeneID" id="99767688"/>
<name>A0ABS0ACS4_9GAMM</name>
<dbReference type="RefSeq" id="WP_142948924.1">
    <property type="nucleotide sequence ID" value="NZ_ARXR01000003.1"/>
</dbReference>
<feature type="domain" description="RapZ C-terminal" evidence="6">
    <location>
        <begin position="164"/>
        <end position="282"/>
    </location>
</feature>
<sequence>MKLTILSGRSGSGKTTALQALEDHGYYCVDNLPLGLLPTLTEQLDTEEHAPERVAVGVDARNLPRQLLAFKSIIKALKNQQVETEVIFLDADPGTLLERFSATRRRHPLSDDDRTLADAIEYEAHLLADIRMLADLVIDTSSLDVHTLRNLIRQRVARRDVNLSLLIESFGYKNGLPRDADLVFDVRALPNPHWHNELRPLTGRDERIAEFLRGHPESELMLEDIFHFLNRWLPTYAANDRSYVTVAVGCTGGRHRSVYITEQLAHRLRNQGVPLHVRHRELDG</sequence>
<feature type="domain" description="RapZ-like N-terminal" evidence="5">
    <location>
        <begin position="1"/>
        <end position="157"/>
    </location>
</feature>
<evidence type="ECO:0000313" key="7">
    <source>
        <dbReference type="EMBL" id="MBF5051933.1"/>
    </source>
</evidence>
<dbReference type="EMBL" id="ARXR01000003">
    <property type="protein sequence ID" value="MBF5051933.1"/>
    <property type="molecule type" value="Genomic_DNA"/>
</dbReference>
<evidence type="ECO:0000256" key="2">
    <source>
        <dbReference type="ARBA" id="ARBA00022840"/>
    </source>
</evidence>
<dbReference type="PANTHER" id="PTHR30448:SF0">
    <property type="entry name" value="RNASE ADAPTER PROTEIN RAPZ"/>
    <property type="match status" value="1"/>
</dbReference>
<dbReference type="HAMAP" id="MF_00636">
    <property type="entry name" value="RapZ_like"/>
    <property type="match status" value="1"/>
</dbReference>
<evidence type="ECO:0000256" key="3">
    <source>
        <dbReference type="ARBA" id="ARBA00023134"/>
    </source>
</evidence>